<accession>A0A917I1S3</accession>
<dbReference type="EMBL" id="BMER01000005">
    <property type="protein sequence ID" value="GGH00743.1"/>
    <property type="molecule type" value="Genomic_DNA"/>
</dbReference>
<dbReference type="AlphaFoldDB" id="A0A917I1S3"/>
<dbReference type="InterPro" id="IPR045474">
    <property type="entry name" value="GEVED"/>
</dbReference>
<name>A0A917I1S3_9SPHI</name>
<dbReference type="Proteomes" id="UP000660862">
    <property type="component" value="Unassembled WGS sequence"/>
</dbReference>
<dbReference type="Pfam" id="PF18651">
    <property type="entry name" value="CshA_NR2"/>
    <property type="match status" value="1"/>
</dbReference>
<dbReference type="Pfam" id="PF20009">
    <property type="entry name" value="GEVED"/>
    <property type="match status" value="1"/>
</dbReference>
<evidence type="ECO:0000313" key="4">
    <source>
        <dbReference type="EMBL" id="GGH00743.1"/>
    </source>
</evidence>
<reference evidence="4" key="1">
    <citation type="journal article" date="2014" name="Int. J. Syst. Evol. Microbiol.">
        <title>Complete genome sequence of Corynebacterium casei LMG S-19264T (=DSM 44701T), isolated from a smear-ripened cheese.</title>
        <authorList>
            <consortium name="US DOE Joint Genome Institute (JGI-PGF)"/>
            <person name="Walter F."/>
            <person name="Albersmeier A."/>
            <person name="Kalinowski J."/>
            <person name="Ruckert C."/>
        </authorList>
    </citation>
    <scope>NUCLEOTIDE SEQUENCE</scope>
    <source>
        <strain evidence="4">CGMCC 1.12195</strain>
    </source>
</reference>
<gene>
    <name evidence="4" type="ORF">GCM10007415_40850</name>
</gene>
<proteinExistence type="predicted"/>
<feature type="domain" description="GEVED" evidence="3">
    <location>
        <begin position="277"/>
        <end position="351"/>
    </location>
</feature>
<feature type="compositionally biased region" description="Acidic residues" evidence="1">
    <location>
        <begin position="227"/>
        <end position="243"/>
    </location>
</feature>
<feature type="region of interest" description="Disordered" evidence="1">
    <location>
        <begin position="205"/>
        <end position="243"/>
    </location>
</feature>
<evidence type="ECO:0000259" key="3">
    <source>
        <dbReference type="Pfam" id="PF20009"/>
    </source>
</evidence>
<reference evidence="4" key="2">
    <citation type="submission" date="2020-09" db="EMBL/GenBank/DDBJ databases">
        <authorList>
            <person name="Sun Q."/>
            <person name="Zhou Y."/>
        </authorList>
    </citation>
    <scope>NUCLEOTIDE SEQUENCE</scope>
    <source>
        <strain evidence="4">CGMCC 1.12195</strain>
    </source>
</reference>
<protein>
    <submittedName>
        <fullName evidence="4">Uncharacterized protein</fullName>
    </submittedName>
</protein>
<sequence>MDDMYNIGGTGTDNQLVNGIQNGVYGGTVSFKVTCEATLDGQPVRLAGLVLGDGESLDGDGEYFHVTADGKWTIVELQKNIDEGPYQILKSNVNEAGIIKQNIRFVKGNDRNTAAVSFLTFDGTAYGTFSDNYEVSFDVTLKGTGITALVLGLITINADSGDAPESYGAPLHLFEGTILTDDGIDVDDIIDLNTEDYEEGALIQSPSNFLGTTGPDADNGPQFSEDALGDDNNPDGPSTEEDAWPVEHKRWSYNATYKPGKMLSIDIPYNGLADAHIVGWIDFNWNGEFEESERAKAVASAGTNSATLTWIIPEDRIAKSTYVRLRYAVNEDEILSPTTVASGGEVEDHFIYILGPATTNPMLPSKVKQPTKSQ</sequence>
<feature type="domain" description="Surface adhesin CshA non-repetitive" evidence="2">
    <location>
        <begin position="1"/>
        <end position="153"/>
    </location>
</feature>
<organism evidence="4 5">
    <name type="scientific">Parapedobacter pyrenivorans</name>
    <dbReference type="NCBI Taxonomy" id="1305674"/>
    <lineage>
        <taxon>Bacteria</taxon>
        <taxon>Pseudomonadati</taxon>
        <taxon>Bacteroidota</taxon>
        <taxon>Sphingobacteriia</taxon>
        <taxon>Sphingobacteriales</taxon>
        <taxon>Sphingobacteriaceae</taxon>
        <taxon>Parapedobacter</taxon>
    </lineage>
</organism>
<evidence type="ECO:0000313" key="5">
    <source>
        <dbReference type="Proteomes" id="UP000660862"/>
    </source>
</evidence>
<comment type="caution">
    <text evidence="4">The sequence shown here is derived from an EMBL/GenBank/DDBJ whole genome shotgun (WGS) entry which is preliminary data.</text>
</comment>
<keyword evidence="5" id="KW-1185">Reference proteome</keyword>
<evidence type="ECO:0000259" key="2">
    <source>
        <dbReference type="Pfam" id="PF18651"/>
    </source>
</evidence>
<evidence type="ECO:0000256" key="1">
    <source>
        <dbReference type="SAM" id="MobiDB-lite"/>
    </source>
</evidence>
<dbReference type="InterPro" id="IPR040683">
    <property type="entry name" value="CshA_NR2"/>
</dbReference>